<comment type="cofactor">
    <cofactor evidence="4">
        <name>Mg(2+)</name>
        <dbReference type="ChEBI" id="CHEBI:18420"/>
    </cofactor>
</comment>
<dbReference type="NCBIfam" id="TIGR00685">
    <property type="entry name" value="T6PP"/>
    <property type="match status" value="1"/>
</dbReference>
<accession>A0A418ZRB9</accession>
<dbReference type="AlphaFoldDB" id="A0A418ZRB9"/>
<comment type="function">
    <text evidence="4">Removes the phosphate from trehalose 6-phosphate to produce free trehalose.</text>
</comment>
<protein>
    <recommendedName>
        <fullName evidence="4">Trehalose 6-phosphate phosphatase</fullName>
        <ecNumber evidence="4">3.1.3.12</ecNumber>
    </recommendedName>
</protein>
<dbReference type="InterPro" id="IPR006379">
    <property type="entry name" value="HAD-SF_hydro_IIB"/>
</dbReference>
<dbReference type="Proteomes" id="UP000283587">
    <property type="component" value="Unassembled WGS sequence"/>
</dbReference>
<dbReference type="EC" id="3.1.3.12" evidence="4"/>
<dbReference type="GO" id="GO:0004805">
    <property type="term" value="F:trehalose-phosphatase activity"/>
    <property type="evidence" value="ECO:0007669"/>
    <property type="project" value="UniProtKB-EC"/>
</dbReference>
<sequence length="240" mass="25021">MLPDRIPADAALFLDFDGCLVEIAPTPDAVRVPPELPPVLSRLHDRLGGAVALISGRAAGDLRRFLPGFPGAVAGSHGAELSLPGQPVRPVMAADGFDVARLQDRVRQLAAPHPALLVEPKPHGVVLHYRAAPDLGGWVTQAMIRLAGDYPMLALQPAKMAVELRPAGAGKDRALAGLMAQPPFAGRLPVYAGDDLTDEAAIAEAQALGGFGVKVGPGDSAARHRLPDPAAVLRWLEDAA</sequence>
<dbReference type="InterPro" id="IPR036412">
    <property type="entry name" value="HAD-like_sf"/>
</dbReference>
<dbReference type="InterPro" id="IPR003337">
    <property type="entry name" value="Trehalose_PPase"/>
</dbReference>
<comment type="caution">
    <text evidence="5">The sequence shown here is derived from an EMBL/GenBank/DDBJ whole genome shotgun (WGS) entry which is preliminary data.</text>
</comment>
<keyword evidence="4" id="KW-0460">Magnesium</keyword>
<dbReference type="CDD" id="cd01627">
    <property type="entry name" value="HAD_TPP"/>
    <property type="match status" value="1"/>
</dbReference>
<dbReference type="InterPro" id="IPR023214">
    <property type="entry name" value="HAD_sf"/>
</dbReference>
<evidence type="ECO:0000256" key="4">
    <source>
        <dbReference type="RuleBase" id="RU361117"/>
    </source>
</evidence>
<comment type="similarity">
    <text evidence="2 4">Belongs to the trehalose phosphatase family.</text>
</comment>
<dbReference type="OrthoDB" id="9814913at2"/>
<evidence type="ECO:0000313" key="5">
    <source>
        <dbReference type="EMBL" id="RJK98983.1"/>
    </source>
</evidence>
<keyword evidence="4" id="KW-0479">Metal-binding</keyword>
<keyword evidence="6" id="KW-1185">Reference proteome</keyword>
<comment type="pathway">
    <text evidence="1 4">Glycan biosynthesis; trehalose biosynthesis.</text>
</comment>
<dbReference type="SUPFAM" id="SSF56784">
    <property type="entry name" value="HAD-like"/>
    <property type="match status" value="1"/>
</dbReference>
<dbReference type="GO" id="GO:0046872">
    <property type="term" value="F:metal ion binding"/>
    <property type="evidence" value="ECO:0007669"/>
    <property type="project" value="UniProtKB-KW"/>
</dbReference>
<dbReference type="EMBL" id="QZEW01000197">
    <property type="protein sequence ID" value="RJK98983.1"/>
    <property type="molecule type" value="Genomic_DNA"/>
</dbReference>
<dbReference type="Gene3D" id="3.30.70.1020">
    <property type="entry name" value="Trehalose-6-phosphate phosphatase related protein, domain 2"/>
    <property type="match status" value="1"/>
</dbReference>
<dbReference type="RefSeq" id="WP_119901149.1">
    <property type="nucleotide sequence ID" value="NZ_QNRC01000001.1"/>
</dbReference>
<comment type="catalytic activity">
    <reaction evidence="4">
        <text>alpha,alpha-trehalose 6-phosphate + H2O = alpha,alpha-trehalose + phosphate</text>
        <dbReference type="Rhea" id="RHEA:23420"/>
        <dbReference type="ChEBI" id="CHEBI:15377"/>
        <dbReference type="ChEBI" id="CHEBI:16551"/>
        <dbReference type="ChEBI" id="CHEBI:43474"/>
        <dbReference type="ChEBI" id="CHEBI:58429"/>
        <dbReference type="EC" id="3.1.3.12"/>
    </reaction>
</comment>
<dbReference type="Gene3D" id="3.40.50.1000">
    <property type="entry name" value="HAD superfamily/HAD-like"/>
    <property type="match status" value="1"/>
</dbReference>
<dbReference type="NCBIfam" id="TIGR01484">
    <property type="entry name" value="HAD-SF-IIB"/>
    <property type="match status" value="1"/>
</dbReference>
<gene>
    <name evidence="5" type="primary">otsB</name>
    <name evidence="5" type="ORF">D3P05_23515</name>
</gene>
<reference evidence="6" key="1">
    <citation type="submission" date="2018-09" db="EMBL/GenBank/DDBJ databases">
        <title>Paracoccus onubensis nov. sp. a moderate halophilic bacterium isolated from Gruta de las Maravillas (Aracena, Spain).</title>
        <authorList>
            <person name="Jurado V."/>
            <person name="Gutierrez-Patricio S."/>
            <person name="Gonzalez-Pimentel J.L."/>
            <person name="Miller A.Z."/>
            <person name="Laiz L."/>
            <person name="Saiz-Jimenez C."/>
        </authorList>
    </citation>
    <scope>NUCLEOTIDE SEQUENCE [LARGE SCALE GENOMIC DNA]</scope>
    <source>
        <strain evidence="6">DSM 26381</strain>
    </source>
</reference>
<dbReference type="UniPathway" id="UPA00299"/>
<evidence type="ECO:0000256" key="1">
    <source>
        <dbReference type="ARBA" id="ARBA00005199"/>
    </source>
</evidence>
<dbReference type="PANTHER" id="PTHR43768">
    <property type="entry name" value="TREHALOSE 6-PHOSPHATE PHOSPHATASE"/>
    <property type="match status" value="1"/>
</dbReference>
<organism evidence="5 6">
    <name type="scientific">Paracoccus siganidrum</name>
    <dbReference type="NCBI Taxonomy" id="1276757"/>
    <lineage>
        <taxon>Bacteria</taxon>
        <taxon>Pseudomonadati</taxon>
        <taxon>Pseudomonadota</taxon>
        <taxon>Alphaproteobacteria</taxon>
        <taxon>Rhodobacterales</taxon>
        <taxon>Paracoccaceae</taxon>
        <taxon>Paracoccus</taxon>
    </lineage>
</organism>
<dbReference type="Pfam" id="PF02358">
    <property type="entry name" value="Trehalose_PPase"/>
    <property type="match status" value="1"/>
</dbReference>
<evidence type="ECO:0000256" key="2">
    <source>
        <dbReference type="ARBA" id="ARBA00008770"/>
    </source>
</evidence>
<evidence type="ECO:0000256" key="3">
    <source>
        <dbReference type="ARBA" id="ARBA00022801"/>
    </source>
</evidence>
<name>A0A418ZRB9_9RHOB</name>
<keyword evidence="3 4" id="KW-0378">Hydrolase</keyword>
<evidence type="ECO:0000313" key="6">
    <source>
        <dbReference type="Proteomes" id="UP000283587"/>
    </source>
</evidence>
<dbReference type="GO" id="GO:0005992">
    <property type="term" value="P:trehalose biosynthetic process"/>
    <property type="evidence" value="ECO:0007669"/>
    <property type="project" value="UniProtKB-UniPathway"/>
</dbReference>
<dbReference type="PANTHER" id="PTHR43768:SF3">
    <property type="entry name" value="TREHALOSE 6-PHOSPHATE PHOSPHATASE"/>
    <property type="match status" value="1"/>
</dbReference>
<dbReference type="InterPro" id="IPR044651">
    <property type="entry name" value="OTSB-like"/>
</dbReference>
<proteinExistence type="inferred from homology"/>